<sequence length="322" mass="34524">MKLGKILVAAATSGVLLSGAFMIAEEYTGKSAFAVNMDNTRIELKTKKGTVREVLIANDIPFSADDRIEPGLDTKVKGGETINIYRAREITIVDGETTTTRKTTYRKVEDILKELNITLGSEDKVTPELSSEVAEVDTIKITRNSTTTETRKEAIKFETKEEKDDTKYVDEKVTKVEGKDGEKEVTYNVVRENGKEVSKTVVSEKVLTKATAKVVVVGTKQRPASQMAKTAGGTVALANGNTAGATGAAAAQEMARRTGVPASTWEYIIARESNGQPGARNASGASGLFQTMPGWGSTATVEDQINAATRAYQAQGLSAWGM</sequence>
<feature type="domain" description="G5" evidence="3">
    <location>
        <begin position="141"/>
        <end position="221"/>
    </location>
</feature>
<dbReference type="AlphaFoldDB" id="A0AAP9KSL9"/>
<feature type="chain" id="PRO_5042889300" evidence="2">
    <location>
        <begin position="25"/>
        <end position="322"/>
    </location>
</feature>
<keyword evidence="5" id="KW-1185">Reference proteome</keyword>
<dbReference type="InterPro" id="IPR011098">
    <property type="entry name" value="G5_dom"/>
</dbReference>
<organism evidence="4 5">
    <name type="scientific">Gemella morbillorum</name>
    <dbReference type="NCBI Taxonomy" id="29391"/>
    <lineage>
        <taxon>Bacteria</taxon>
        <taxon>Bacillati</taxon>
        <taxon>Bacillota</taxon>
        <taxon>Bacilli</taxon>
        <taxon>Bacillales</taxon>
        <taxon>Gemellaceae</taxon>
        <taxon>Gemella</taxon>
    </lineage>
</organism>
<dbReference type="InterPro" id="IPR023346">
    <property type="entry name" value="Lysozyme-like_dom_sf"/>
</dbReference>
<dbReference type="SUPFAM" id="SSF53955">
    <property type="entry name" value="Lysozyme-like"/>
    <property type="match status" value="1"/>
</dbReference>
<evidence type="ECO:0000256" key="2">
    <source>
        <dbReference type="SAM" id="SignalP"/>
    </source>
</evidence>
<keyword evidence="1 2" id="KW-0732">Signal</keyword>
<dbReference type="Proteomes" id="UP000425411">
    <property type="component" value="Chromosome"/>
</dbReference>
<dbReference type="Pfam" id="PF03990">
    <property type="entry name" value="DUF348"/>
    <property type="match status" value="2"/>
</dbReference>
<protein>
    <submittedName>
        <fullName evidence="4">DUF348 domain-containing protein</fullName>
    </submittedName>
</protein>
<dbReference type="InterPro" id="IPR008258">
    <property type="entry name" value="Transglycosylase_SLT_dom_1"/>
</dbReference>
<evidence type="ECO:0000256" key="1">
    <source>
        <dbReference type="ARBA" id="ARBA00022729"/>
    </source>
</evidence>
<dbReference type="Gene3D" id="1.10.530.10">
    <property type="match status" value="1"/>
</dbReference>
<dbReference type="Gene3D" id="2.20.230.10">
    <property type="entry name" value="Resuscitation-promoting factor rpfb"/>
    <property type="match status" value="1"/>
</dbReference>
<dbReference type="PROSITE" id="PS51109">
    <property type="entry name" value="G5"/>
    <property type="match status" value="1"/>
</dbReference>
<dbReference type="InterPro" id="IPR007137">
    <property type="entry name" value="DUF348"/>
</dbReference>
<evidence type="ECO:0000259" key="3">
    <source>
        <dbReference type="PROSITE" id="PS51109"/>
    </source>
</evidence>
<dbReference type="Pfam" id="PF01464">
    <property type="entry name" value="SLT"/>
    <property type="match status" value="1"/>
</dbReference>
<feature type="signal peptide" evidence="2">
    <location>
        <begin position="1"/>
        <end position="24"/>
    </location>
</feature>
<evidence type="ECO:0000313" key="4">
    <source>
        <dbReference type="EMBL" id="QGS08500.1"/>
    </source>
</evidence>
<proteinExistence type="predicted"/>
<dbReference type="EMBL" id="CP046314">
    <property type="protein sequence ID" value="QGS08500.1"/>
    <property type="molecule type" value="Genomic_DNA"/>
</dbReference>
<name>A0AAP9KSL9_9BACL</name>
<dbReference type="SMART" id="SM01208">
    <property type="entry name" value="G5"/>
    <property type="match status" value="1"/>
</dbReference>
<reference evidence="4 5" key="1">
    <citation type="submission" date="2019-11" db="EMBL/GenBank/DDBJ databases">
        <title>FDA dAtabase for Regulatory Grade micrObial Sequences (FDA-ARGOS): Supporting development and validation of Infectious Disease Dx tests.</title>
        <authorList>
            <person name="Turner S."/>
            <person name="Byrd R."/>
            <person name="Tallon L."/>
            <person name="Sadzewicz L."/>
            <person name="Vavikolanu K."/>
            <person name="Mehta A."/>
            <person name="Aluvathingal J."/>
            <person name="Nadendla S."/>
            <person name="Myers T."/>
            <person name="Yan Y."/>
            <person name="Sichtig H."/>
        </authorList>
    </citation>
    <scope>NUCLEOTIDE SEQUENCE [LARGE SCALE GENOMIC DNA]</scope>
    <source>
        <strain evidence="4 5">FDAARGOS_741</strain>
    </source>
</reference>
<gene>
    <name evidence="4" type="ORF">FOC49_00700</name>
</gene>
<evidence type="ECO:0000313" key="5">
    <source>
        <dbReference type="Proteomes" id="UP000425411"/>
    </source>
</evidence>
<dbReference type="Pfam" id="PF07501">
    <property type="entry name" value="G5"/>
    <property type="match status" value="1"/>
</dbReference>
<accession>A0AAP9KSL9</accession>